<evidence type="ECO:0000256" key="3">
    <source>
        <dbReference type="ARBA" id="ARBA00022692"/>
    </source>
</evidence>
<feature type="transmembrane region" description="Helical" evidence="6">
    <location>
        <begin position="159"/>
        <end position="176"/>
    </location>
</feature>
<dbReference type="PANTHER" id="PTHR43370:SF1">
    <property type="entry name" value="GUANOSINE ABC TRANSPORTER PERMEASE PROTEIN NUPQ"/>
    <property type="match status" value="1"/>
</dbReference>
<evidence type="ECO:0000256" key="6">
    <source>
        <dbReference type="SAM" id="Phobius"/>
    </source>
</evidence>
<dbReference type="Proteomes" id="UP001522662">
    <property type="component" value="Unassembled WGS sequence"/>
</dbReference>
<evidence type="ECO:0000256" key="4">
    <source>
        <dbReference type="ARBA" id="ARBA00022989"/>
    </source>
</evidence>
<feature type="transmembrane region" description="Helical" evidence="6">
    <location>
        <begin position="287"/>
        <end position="306"/>
    </location>
</feature>
<evidence type="ECO:0000313" key="8">
    <source>
        <dbReference type="Proteomes" id="UP001522662"/>
    </source>
</evidence>
<feature type="transmembrane region" description="Helical" evidence="6">
    <location>
        <begin position="6"/>
        <end position="29"/>
    </location>
</feature>
<proteinExistence type="predicted"/>
<dbReference type="InterPro" id="IPR001851">
    <property type="entry name" value="ABC_transp_permease"/>
</dbReference>
<evidence type="ECO:0000256" key="5">
    <source>
        <dbReference type="ARBA" id="ARBA00023136"/>
    </source>
</evidence>
<reference evidence="7 8" key="1">
    <citation type="submission" date="2022-03" db="EMBL/GenBank/DDBJ databases">
        <title>Rhizobium SSM4.3 sp. nov., isolated from Sediment (Gouqi Island).</title>
        <authorList>
            <person name="Chen G."/>
        </authorList>
    </citation>
    <scope>NUCLEOTIDE SEQUENCE [LARGE SCALE GENOMIC DNA]</scope>
    <source>
        <strain evidence="7 8">SSM4.3</strain>
        <plasmid evidence="7">unnamed</plasmid>
    </source>
</reference>
<geneLocation type="plasmid" evidence="7">
    <name>unnamed</name>
</geneLocation>
<keyword evidence="8" id="KW-1185">Reference proteome</keyword>
<feature type="transmembrane region" description="Helical" evidence="6">
    <location>
        <begin position="64"/>
        <end position="85"/>
    </location>
</feature>
<protein>
    <submittedName>
        <fullName evidence="7">ABC transporter permease</fullName>
    </submittedName>
</protein>
<dbReference type="CDD" id="cd06580">
    <property type="entry name" value="TM_PBP1_transp_TpRbsC_like"/>
    <property type="match status" value="1"/>
</dbReference>
<keyword evidence="7" id="KW-0614">Plasmid</keyword>
<dbReference type="Pfam" id="PF02653">
    <property type="entry name" value="BPD_transp_2"/>
    <property type="match status" value="1"/>
</dbReference>
<gene>
    <name evidence="7" type="ORF">MKJ03_01060</name>
</gene>
<organism evidence="7 8">
    <name type="scientific">Peteryoungia algae</name>
    <dbReference type="NCBI Taxonomy" id="2919917"/>
    <lineage>
        <taxon>Bacteria</taxon>
        <taxon>Pseudomonadati</taxon>
        <taxon>Pseudomonadota</taxon>
        <taxon>Alphaproteobacteria</taxon>
        <taxon>Hyphomicrobiales</taxon>
        <taxon>Rhizobiaceae</taxon>
        <taxon>Peteryoungia</taxon>
    </lineage>
</organism>
<name>A0ABT0CUR5_9HYPH</name>
<comment type="caution">
    <text evidence="7">The sequence shown here is derived from an EMBL/GenBank/DDBJ whole genome shotgun (WGS) entry which is preliminary data.</text>
</comment>
<keyword evidence="3 6" id="KW-0812">Transmembrane</keyword>
<keyword evidence="4 6" id="KW-1133">Transmembrane helix</keyword>
<feature type="transmembrane region" description="Helical" evidence="6">
    <location>
        <begin position="208"/>
        <end position="225"/>
    </location>
</feature>
<comment type="subcellular location">
    <subcellularLocation>
        <location evidence="1">Cell membrane</location>
        <topology evidence="1">Multi-pass membrane protein</topology>
    </subcellularLocation>
</comment>
<dbReference type="EMBL" id="JALAYX010000001">
    <property type="protein sequence ID" value="MCJ8236904.1"/>
    <property type="molecule type" value="Genomic_DNA"/>
</dbReference>
<feature type="transmembrane region" description="Helical" evidence="6">
    <location>
        <begin position="92"/>
        <end position="114"/>
    </location>
</feature>
<evidence type="ECO:0000313" key="7">
    <source>
        <dbReference type="EMBL" id="MCJ8236904.1"/>
    </source>
</evidence>
<evidence type="ECO:0000256" key="2">
    <source>
        <dbReference type="ARBA" id="ARBA00022475"/>
    </source>
</evidence>
<keyword evidence="2" id="KW-1003">Cell membrane</keyword>
<dbReference type="RefSeq" id="WP_229573601.1">
    <property type="nucleotide sequence ID" value="NZ_CP128477.1"/>
</dbReference>
<evidence type="ECO:0000256" key="1">
    <source>
        <dbReference type="ARBA" id="ARBA00004651"/>
    </source>
</evidence>
<dbReference type="PANTHER" id="PTHR43370">
    <property type="entry name" value="SUGAR ABC TRANSPORTER INTEGRAL MEMBRANE PROTEIN-RELATED"/>
    <property type="match status" value="1"/>
</dbReference>
<accession>A0ABT0CUR5</accession>
<sequence length="323" mass="34024">MESFDMLISILGSTIRLSIPLILAALAGLYSERAGVFDIGLEGKMLAAAFAAACVAYLTGSAWLGLFSGIAISLVFSLIHGFASITNRGNQIVSGVALNFVAAGLTVVLGQAWFGQGGRTPQISGDARFSPIILPGADVMRDVPFVGPLYSNVISGNNILTYIAFLAVPISWWVLYRTRFGLRLRAVGENPGAVDTAGISVTFLRYRAVLMAGLLCGIAGTYLAIAQSAAFIKDMSAGKGFIALAALIFAKWKPVPVMFACLLFGFLDALANFMQGKEIPVIGEVPVQLFQALPYILTCILLAGFIGSANPPKAGGVAYSKER</sequence>
<keyword evidence="5 6" id="KW-0472">Membrane</keyword>